<evidence type="ECO:0000256" key="1">
    <source>
        <dbReference type="SAM" id="MobiDB-lite"/>
    </source>
</evidence>
<reference evidence="3" key="1">
    <citation type="submission" date="2023-03" db="EMBL/GenBank/DDBJ databases">
        <title>Massive genome expansion in bonnet fungi (Mycena s.s.) driven by repeated elements and novel gene families across ecological guilds.</title>
        <authorList>
            <consortium name="Lawrence Berkeley National Laboratory"/>
            <person name="Harder C.B."/>
            <person name="Miyauchi S."/>
            <person name="Viragh M."/>
            <person name="Kuo A."/>
            <person name="Thoen E."/>
            <person name="Andreopoulos B."/>
            <person name="Lu D."/>
            <person name="Skrede I."/>
            <person name="Drula E."/>
            <person name="Henrissat B."/>
            <person name="Morin E."/>
            <person name="Kohler A."/>
            <person name="Barry K."/>
            <person name="LaButti K."/>
            <person name="Morin E."/>
            <person name="Salamov A."/>
            <person name="Lipzen A."/>
            <person name="Mereny Z."/>
            <person name="Hegedus B."/>
            <person name="Baldrian P."/>
            <person name="Stursova M."/>
            <person name="Weitz H."/>
            <person name="Taylor A."/>
            <person name="Grigoriev I.V."/>
            <person name="Nagy L.G."/>
            <person name="Martin F."/>
            <person name="Kauserud H."/>
        </authorList>
    </citation>
    <scope>NUCLEOTIDE SEQUENCE</scope>
    <source>
        <strain evidence="3">CBHHK182m</strain>
    </source>
</reference>
<dbReference type="AlphaFoldDB" id="A0AAD7E117"/>
<feature type="region of interest" description="Disordered" evidence="1">
    <location>
        <begin position="348"/>
        <end position="383"/>
    </location>
</feature>
<evidence type="ECO:0000256" key="2">
    <source>
        <dbReference type="SAM" id="Phobius"/>
    </source>
</evidence>
<feature type="region of interest" description="Disordered" evidence="1">
    <location>
        <begin position="37"/>
        <end position="61"/>
    </location>
</feature>
<gene>
    <name evidence="3" type="ORF">B0H16DRAFT_1747922</name>
</gene>
<feature type="compositionally biased region" description="Basic residues" evidence="1">
    <location>
        <begin position="289"/>
        <end position="302"/>
    </location>
</feature>
<proteinExistence type="predicted"/>
<accession>A0AAD7E117</accession>
<sequence>MPFEIDDADAQALLEALPNLIRNSQEPAQLTQIYSRLQQRQNSTPTAGSSASTFHGSSMTPVTAADSTQPIISVTIPFTFIFVPFVPFAFVSVTLAFFVNTLPSVSRFGGRGASWLHVRELRNPLINEVNAALHLATVSLASVRPGDAVAARQVIASLAQSLLLRVNGLGMKRGIIQLLSPLQQSSDLPSAGSTPLDSTSPPTNDPSAAEEGDPSKRTGTEAGFEESLRRSKRIAGAAGAASRDVEGGSAAIGEADDAGGGNNPGPRRAECPRGANRVRRRLLSEQPRKGKSPNTKRGKKPRGGWVRGAPPNATREGGLRIVSLGLVSLSLPLQRKLGDFLGGLPADPLPSSPDTASPTLPPIESSAKSSLPLTITSSGSSTSTAFSRGILPLASSPSSMVLSPPSTANLSSPMPPPPSLFVTAMKKCYALEVRSTVNDFALMLSYIEAAFYIQWRQKEGGKTPTPYRVLAAEVPDPSIDSVKIQQFYSAGTRLIYLAGSELHDDLVDVIEEIGYLLASPHAPDEKHRLSKDCGDIVRKFIVPEMVWIKQVSAHLRSSFSLSFPPNKEGVCETIPFCEIERMNKRLKQFDWSYWNLPQPDPCWKALVEPMLAPALPYVVDDLDLSESCMAEVVTVRTPLNLKATSCPVNPDNSKSWTALERQKAAKAVVVSDVSDLQKKLKVFHAGGIKTRDGYLCIPTEIMQGKTLLIRGAEEQLIALVITNIAKTLPHIADNATTIISAVMEGEVSEVDSAKDEDFEFSASHYGYWGRYAQQGDGAPQDVHPHLLRRPGVSRVNFTQRVPHPSQEMKDEPEENELIAEFIRLVVMIVEIHASALFALDLL</sequence>
<dbReference type="EMBL" id="JARKIB010000501">
    <property type="protein sequence ID" value="KAJ7703457.1"/>
    <property type="molecule type" value="Genomic_DNA"/>
</dbReference>
<comment type="caution">
    <text evidence="3">The sequence shown here is derived from an EMBL/GenBank/DDBJ whole genome shotgun (WGS) entry which is preliminary data.</text>
</comment>
<keyword evidence="4" id="KW-1185">Reference proteome</keyword>
<protein>
    <submittedName>
        <fullName evidence="3">Uncharacterized protein</fullName>
    </submittedName>
</protein>
<feature type="transmembrane region" description="Helical" evidence="2">
    <location>
        <begin position="78"/>
        <end position="99"/>
    </location>
</feature>
<feature type="compositionally biased region" description="Low complexity" evidence="1">
    <location>
        <begin position="369"/>
        <end position="383"/>
    </location>
</feature>
<evidence type="ECO:0000313" key="3">
    <source>
        <dbReference type="EMBL" id="KAJ7703457.1"/>
    </source>
</evidence>
<organism evidence="3 4">
    <name type="scientific">Mycena metata</name>
    <dbReference type="NCBI Taxonomy" id="1033252"/>
    <lineage>
        <taxon>Eukaryota</taxon>
        <taxon>Fungi</taxon>
        <taxon>Dikarya</taxon>
        <taxon>Basidiomycota</taxon>
        <taxon>Agaricomycotina</taxon>
        <taxon>Agaricomycetes</taxon>
        <taxon>Agaricomycetidae</taxon>
        <taxon>Agaricales</taxon>
        <taxon>Marasmiineae</taxon>
        <taxon>Mycenaceae</taxon>
        <taxon>Mycena</taxon>
    </lineage>
</organism>
<feature type="compositionally biased region" description="Polar residues" evidence="1">
    <location>
        <begin position="191"/>
        <end position="206"/>
    </location>
</feature>
<keyword evidence="2" id="KW-0472">Membrane</keyword>
<dbReference type="Proteomes" id="UP001215598">
    <property type="component" value="Unassembled WGS sequence"/>
</dbReference>
<feature type="region of interest" description="Disordered" evidence="1">
    <location>
        <begin position="184"/>
        <end position="316"/>
    </location>
</feature>
<keyword evidence="2" id="KW-1133">Transmembrane helix</keyword>
<keyword evidence="2" id="KW-0812">Transmembrane</keyword>
<evidence type="ECO:0000313" key="4">
    <source>
        <dbReference type="Proteomes" id="UP001215598"/>
    </source>
</evidence>
<name>A0AAD7E117_9AGAR</name>